<feature type="region of interest" description="Disordered" evidence="7">
    <location>
        <begin position="624"/>
        <end position="664"/>
    </location>
</feature>
<proteinExistence type="inferred from homology"/>
<evidence type="ECO:0000256" key="7">
    <source>
        <dbReference type="SAM" id="MobiDB-lite"/>
    </source>
</evidence>
<dbReference type="PROSITE" id="PS51755">
    <property type="entry name" value="OMPR_PHOB"/>
    <property type="match status" value="1"/>
</dbReference>
<dbReference type="SUPFAM" id="SSF46894">
    <property type="entry name" value="C-terminal effector domain of the bipartite response regulators"/>
    <property type="match status" value="1"/>
</dbReference>
<comment type="caution">
    <text evidence="9">The sequence shown here is derived from an EMBL/GenBank/DDBJ whole genome shotgun (WGS) entry which is preliminary data.</text>
</comment>
<dbReference type="PRINTS" id="PR00364">
    <property type="entry name" value="DISEASERSIST"/>
</dbReference>
<evidence type="ECO:0000259" key="8">
    <source>
        <dbReference type="PROSITE" id="PS51755"/>
    </source>
</evidence>
<keyword evidence="4 6" id="KW-0238">DNA-binding</keyword>
<feature type="region of interest" description="Disordered" evidence="7">
    <location>
        <begin position="587"/>
        <end position="606"/>
    </location>
</feature>
<dbReference type="InterPro" id="IPR027417">
    <property type="entry name" value="P-loop_NTPase"/>
</dbReference>
<keyword evidence="5" id="KW-0804">Transcription</keyword>
<evidence type="ECO:0000313" key="9">
    <source>
        <dbReference type="EMBL" id="GGO42151.1"/>
    </source>
</evidence>
<dbReference type="Pfam" id="PF00931">
    <property type="entry name" value="NB-ARC"/>
    <property type="match status" value="1"/>
</dbReference>
<dbReference type="InterPro" id="IPR002182">
    <property type="entry name" value="NB-ARC"/>
</dbReference>
<dbReference type="SMART" id="SM00862">
    <property type="entry name" value="Trans_reg_C"/>
    <property type="match status" value="1"/>
</dbReference>
<comment type="similarity">
    <text evidence="1">Belongs to the AfsR/DnrI/RedD regulatory family.</text>
</comment>
<reference evidence="10" key="1">
    <citation type="journal article" date="2019" name="Int. J. Syst. Evol. Microbiol.">
        <title>The Global Catalogue of Microorganisms (GCM) 10K type strain sequencing project: providing services to taxonomists for standard genome sequencing and annotation.</title>
        <authorList>
            <consortium name="The Broad Institute Genomics Platform"/>
            <consortium name="The Broad Institute Genome Sequencing Center for Infectious Disease"/>
            <person name="Wu L."/>
            <person name="Ma J."/>
        </authorList>
    </citation>
    <scope>NUCLEOTIDE SEQUENCE [LARGE SCALE GENOMIC DNA]</scope>
    <source>
        <strain evidence="10">CGMCC 4.7178</strain>
    </source>
</reference>
<dbReference type="Pfam" id="PF03704">
    <property type="entry name" value="BTAD"/>
    <property type="match status" value="1"/>
</dbReference>
<evidence type="ECO:0000256" key="2">
    <source>
        <dbReference type="ARBA" id="ARBA00023012"/>
    </source>
</evidence>
<dbReference type="Gene3D" id="1.25.40.10">
    <property type="entry name" value="Tetratricopeptide repeat domain"/>
    <property type="match status" value="1"/>
</dbReference>
<dbReference type="PANTHER" id="PTHR35807">
    <property type="entry name" value="TRANSCRIPTIONAL REGULATOR REDD-RELATED"/>
    <property type="match status" value="1"/>
</dbReference>
<feature type="domain" description="OmpR/PhoB-type" evidence="8">
    <location>
        <begin position="1"/>
        <end position="94"/>
    </location>
</feature>
<dbReference type="Proteomes" id="UP000631535">
    <property type="component" value="Unassembled WGS sequence"/>
</dbReference>
<protein>
    <recommendedName>
        <fullName evidence="8">OmpR/PhoB-type domain-containing protein</fullName>
    </recommendedName>
</protein>
<dbReference type="EMBL" id="BMMP01000001">
    <property type="protein sequence ID" value="GGO42151.1"/>
    <property type="molecule type" value="Genomic_DNA"/>
</dbReference>
<evidence type="ECO:0000256" key="5">
    <source>
        <dbReference type="ARBA" id="ARBA00023163"/>
    </source>
</evidence>
<dbReference type="RefSeq" id="WP_189035133.1">
    <property type="nucleotide sequence ID" value="NZ_BMMP01000001.1"/>
</dbReference>
<dbReference type="InterPro" id="IPR016032">
    <property type="entry name" value="Sig_transdc_resp-reg_C-effctor"/>
</dbReference>
<dbReference type="Pfam" id="PF00486">
    <property type="entry name" value="Trans_reg_C"/>
    <property type="match status" value="1"/>
</dbReference>
<keyword evidence="2" id="KW-0902">Two-component regulatory system</keyword>
<evidence type="ECO:0000256" key="4">
    <source>
        <dbReference type="ARBA" id="ARBA00023125"/>
    </source>
</evidence>
<keyword evidence="10" id="KW-1185">Reference proteome</keyword>
<keyword evidence="3" id="KW-0805">Transcription regulation</keyword>
<evidence type="ECO:0000256" key="6">
    <source>
        <dbReference type="PROSITE-ProRule" id="PRU01091"/>
    </source>
</evidence>
<dbReference type="SUPFAM" id="SSF48452">
    <property type="entry name" value="TPR-like"/>
    <property type="match status" value="1"/>
</dbReference>
<dbReference type="InterPro" id="IPR001867">
    <property type="entry name" value="OmpR/PhoB-type_DNA-bd"/>
</dbReference>
<name>A0ABQ2LR53_9ACTN</name>
<gene>
    <name evidence="9" type="ORF">GCM10012287_02350</name>
</gene>
<evidence type="ECO:0000256" key="1">
    <source>
        <dbReference type="ARBA" id="ARBA00005820"/>
    </source>
</evidence>
<dbReference type="InterPro" id="IPR005158">
    <property type="entry name" value="BTAD"/>
</dbReference>
<feature type="DNA-binding region" description="OmpR/PhoB-type" evidence="6">
    <location>
        <begin position="1"/>
        <end position="94"/>
    </location>
</feature>
<sequence>MRFQLLGPLSIADGHNVVVLQPSKPTSLLAALLAHPNTVVATGYLLRALWDDEPPATARAALQTCVLRLRKIFSKYGIADSAIEAVPGGYRMPADAATLDLVRFRELVRESRESEDGETELYKLKEALSLWQGPLLANVSSQMLHRDEVPRLTEERLRALERACDIELAMGRCRQVLVELWEAARTHPGHERFSEQLIEALYRTGRQGEAFAEYRRVKTRLKEELGVDPGPSLQRLELSILRGEDLGRTVTDRRPALPAGGTATGGETSSGEAFSGEGATGAPGSRAAVLADTGPAATASRRVPAARTATSPTTAAPAPPAPVRAVRPAPVSCFTGRAADSEAIGQWLTAKGDAAPALVVVSGAPGVGKSALAAHTAHRIRSAFPGGCLVLPLVGPDGTGVTTEEALTALQTQRQETEAGQGPSGEGRGRSLLVLDDALSADQVRPLLPASEGSAVLVTSRRGLAGLVATHGGLVHRLGTLRPEESRQLLISTLGEERVAAEPEAADRLASLCGHFPLALRIAAARLLTRPGLRIADCAEWIAADVPGRLALTDDPRMSVPNVLDGALRRLEPRLAEAFLRVAAGRNEAGREHGHGGTEGLSGLRPVAARPPEATEEMLEQLADAGLLEDGPPGPYRMHELLRRYARRSAGEPDDGDLPEGHPG</sequence>
<accession>A0ABQ2LR53</accession>
<feature type="compositionally biased region" description="Low complexity" evidence="7">
    <location>
        <begin position="259"/>
        <end position="273"/>
    </location>
</feature>
<feature type="region of interest" description="Disordered" evidence="7">
    <location>
        <begin position="247"/>
        <end position="324"/>
    </location>
</feature>
<dbReference type="CDD" id="cd15831">
    <property type="entry name" value="BTAD"/>
    <property type="match status" value="1"/>
</dbReference>
<dbReference type="InterPro" id="IPR051677">
    <property type="entry name" value="AfsR-DnrI-RedD_regulator"/>
</dbReference>
<organism evidence="9 10">
    <name type="scientific">Streptomyces daqingensis</name>
    <dbReference type="NCBI Taxonomy" id="1472640"/>
    <lineage>
        <taxon>Bacteria</taxon>
        <taxon>Bacillati</taxon>
        <taxon>Actinomycetota</taxon>
        <taxon>Actinomycetes</taxon>
        <taxon>Kitasatosporales</taxon>
        <taxon>Streptomycetaceae</taxon>
        <taxon>Streptomyces</taxon>
    </lineage>
</organism>
<dbReference type="Gene3D" id="1.10.10.10">
    <property type="entry name" value="Winged helix-like DNA-binding domain superfamily/Winged helix DNA-binding domain"/>
    <property type="match status" value="1"/>
</dbReference>
<dbReference type="SMART" id="SM01043">
    <property type="entry name" value="BTAD"/>
    <property type="match status" value="1"/>
</dbReference>
<dbReference type="InterPro" id="IPR011990">
    <property type="entry name" value="TPR-like_helical_dom_sf"/>
</dbReference>
<dbReference type="PANTHER" id="PTHR35807:SF1">
    <property type="entry name" value="TRANSCRIPTIONAL REGULATOR REDD"/>
    <property type="match status" value="1"/>
</dbReference>
<dbReference type="SUPFAM" id="SSF52540">
    <property type="entry name" value="P-loop containing nucleoside triphosphate hydrolases"/>
    <property type="match status" value="1"/>
</dbReference>
<evidence type="ECO:0000313" key="10">
    <source>
        <dbReference type="Proteomes" id="UP000631535"/>
    </source>
</evidence>
<feature type="compositionally biased region" description="Low complexity" evidence="7">
    <location>
        <begin position="295"/>
        <end position="316"/>
    </location>
</feature>
<dbReference type="InterPro" id="IPR036388">
    <property type="entry name" value="WH-like_DNA-bd_sf"/>
</dbReference>
<evidence type="ECO:0000256" key="3">
    <source>
        <dbReference type="ARBA" id="ARBA00023015"/>
    </source>
</evidence>
<dbReference type="Gene3D" id="3.40.50.300">
    <property type="entry name" value="P-loop containing nucleotide triphosphate hydrolases"/>
    <property type="match status" value="1"/>
</dbReference>